<dbReference type="PROSITE" id="PS51707">
    <property type="entry name" value="CYTH"/>
    <property type="match status" value="1"/>
</dbReference>
<protein>
    <submittedName>
        <fullName evidence="2">CYTH domain-containing protein</fullName>
    </submittedName>
</protein>
<reference evidence="2 3" key="2">
    <citation type="journal article" date="2022" name="Mar. Drugs">
        <title>Bioassay-Guided Fractionation Leads to the Detection of Cholic Acid Generated by the Rare Thalassomonas sp.</title>
        <authorList>
            <person name="Pheiffer F."/>
            <person name="Schneider Y.K."/>
            <person name="Hansen E.H."/>
            <person name="Andersen J.H."/>
            <person name="Isaksson J."/>
            <person name="Busche T."/>
            <person name="R C."/>
            <person name="Kalinowski J."/>
            <person name="Zyl L.V."/>
            <person name="Trindade M."/>
        </authorList>
    </citation>
    <scope>NUCLEOTIDE SEQUENCE [LARGE SCALE GENOMIC DNA]</scope>
    <source>
        <strain evidence="2 3">A5K-106</strain>
    </source>
</reference>
<accession>A0AAE9YSX8</accession>
<sequence length="361" mass="39577">MSMNKASETEIELKFLLGQVIEVKAVTELLHTQNFSFEQSAGKLKNSYFDTPALDLARNDIGVRIRSGENLHEQTVKTAGRVLSALHQRPEYNLALDSEETLPKLQLFPAAIWPDGVDIVQIQQALTVIFTTGFYRTTWKITDKHGVVIELVLDSGTIESQGRQAAIAEFELELLSGKGAPAMEMLFELANLLLGSFKLRPGVKSKAARGYALSLGAPQSKPETFSRQGLSASALADRESFYAHLDSALKQLQLGVEYCLSSTSPKRLAAVSEPLLFLEQIFRLAPESLVVANGELATSVKLVVGLYSALELQLERAGCDGKTGAGYNSLLQEFCYEQAFNRLQLALLKVLIDRELLPDGT</sequence>
<dbReference type="AlphaFoldDB" id="A0AAE9YSX8"/>
<organism evidence="2 3">
    <name type="scientific">Thalassomonas actiniarum</name>
    <dbReference type="NCBI Taxonomy" id="485447"/>
    <lineage>
        <taxon>Bacteria</taxon>
        <taxon>Pseudomonadati</taxon>
        <taxon>Pseudomonadota</taxon>
        <taxon>Gammaproteobacteria</taxon>
        <taxon>Alteromonadales</taxon>
        <taxon>Colwelliaceae</taxon>
        <taxon>Thalassomonas</taxon>
    </lineage>
</organism>
<evidence type="ECO:0000313" key="2">
    <source>
        <dbReference type="EMBL" id="WDE00232.1"/>
    </source>
</evidence>
<reference evidence="2 3" key="1">
    <citation type="journal article" date="2015" name="Genome Announc.">
        <title>Draft Genome Sequences of Marine Isolates of Thalassomonas viridans and Thalassomonas actiniarum.</title>
        <authorList>
            <person name="Olonade I."/>
            <person name="van Zyl L.J."/>
            <person name="Trindade M."/>
        </authorList>
    </citation>
    <scope>NUCLEOTIDE SEQUENCE [LARGE SCALE GENOMIC DNA]</scope>
    <source>
        <strain evidence="2 3">A5K-106</strain>
    </source>
</reference>
<dbReference type="Gene3D" id="2.40.320.10">
    <property type="entry name" value="Hypothetical Protein Pfu-838710-001"/>
    <property type="match status" value="1"/>
</dbReference>
<dbReference type="InterPro" id="IPR023577">
    <property type="entry name" value="CYTH_domain"/>
</dbReference>
<proteinExistence type="predicted"/>
<dbReference type="KEGG" id="tact:SG35_006145"/>
<dbReference type="GO" id="GO:0050355">
    <property type="term" value="F:inorganic triphosphate phosphatase activity"/>
    <property type="evidence" value="ECO:0007669"/>
    <property type="project" value="InterPro"/>
</dbReference>
<name>A0AAE9YSX8_9GAMM</name>
<evidence type="ECO:0000313" key="3">
    <source>
        <dbReference type="Proteomes" id="UP000032568"/>
    </source>
</evidence>
<dbReference type="InterPro" id="IPR033469">
    <property type="entry name" value="CYTH-like_dom_sf"/>
</dbReference>
<keyword evidence="3" id="KW-1185">Reference proteome</keyword>
<dbReference type="RefSeq" id="WP_084692666.1">
    <property type="nucleotide sequence ID" value="NZ_CP059735.1"/>
</dbReference>
<dbReference type="CDD" id="cd07756">
    <property type="entry name" value="CYTH-like_Pase_CHAD"/>
    <property type="match status" value="1"/>
</dbReference>
<dbReference type="PANTHER" id="PTHR39569">
    <property type="entry name" value="INORGANIC TRIPHOSPHATASE"/>
    <property type="match status" value="1"/>
</dbReference>
<evidence type="ECO:0000259" key="1">
    <source>
        <dbReference type="PROSITE" id="PS51707"/>
    </source>
</evidence>
<dbReference type="Proteomes" id="UP000032568">
    <property type="component" value="Chromosome"/>
</dbReference>
<feature type="domain" description="CYTH" evidence="1">
    <location>
        <begin position="8"/>
        <end position="217"/>
    </location>
</feature>
<dbReference type="EMBL" id="CP059735">
    <property type="protein sequence ID" value="WDE00232.1"/>
    <property type="molecule type" value="Genomic_DNA"/>
</dbReference>
<dbReference type="Pfam" id="PF01928">
    <property type="entry name" value="CYTH"/>
    <property type="match status" value="1"/>
</dbReference>
<dbReference type="SMART" id="SM01118">
    <property type="entry name" value="CYTH"/>
    <property type="match status" value="1"/>
</dbReference>
<dbReference type="PANTHER" id="PTHR39569:SF1">
    <property type="entry name" value="INORGANIC TRIPHOSPHATASE"/>
    <property type="match status" value="1"/>
</dbReference>
<gene>
    <name evidence="2" type="ORF">SG35_006145</name>
</gene>
<dbReference type="GO" id="GO:0046872">
    <property type="term" value="F:metal ion binding"/>
    <property type="evidence" value="ECO:0007669"/>
    <property type="project" value="TreeGrafter"/>
</dbReference>
<dbReference type="InterPro" id="IPR039013">
    <property type="entry name" value="YgiF"/>
</dbReference>
<dbReference type="SUPFAM" id="SSF55154">
    <property type="entry name" value="CYTH-like phosphatases"/>
    <property type="match status" value="1"/>
</dbReference>